<feature type="domain" description="Gfo/Idh/MocA-like oxidoreductase N-terminal" evidence="1">
    <location>
        <begin position="40"/>
        <end position="107"/>
    </location>
</feature>
<accession>A0A1G1ZNE2</accession>
<evidence type="ECO:0000313" key="3">
    <source>
        <dbReference type="EMBL" id="OGY65357.1"/>
    </source>
</evidence>
<protein>
    <recommendedName>
        <fullName evidence="5">Gfo/Idh/MocA-like oxidoreductase N-terminal domain-containing protein</fullName>
    </recommendedName>
</protein>
<comment type="caution">
    <text evidence="3">The sequence shown here is derived from an EMBL/GenBank/DDBJ whole genome shotgun (WGS) entry which is preliminary data.</text>
</comment>
<dbReference type="EMBL" id="MHJJ01000011">
    <property type="protein sequence ID" value="OGY65357.1"/>
    <property type="molecule type" value="Genomic_DNA"/>
</dbReference>
<dbReference type="InterPro" id="IPR004104">
    <property type="entry name" value="Gfo/Idh/MocA-like_OxRdtase_C"/>
</dbReference>
<gene>
    <name evidence="3" type="ORF">A3A16_02825</name>
</gene>
<evidence type="ECO:0000313" key="4">
    <source>
        <dbReference type="Proteomes" id="UP000177942"/>
    </source>
</evidence>
<dbReference type="GO" id="GO:0000166">
    <property type="term" value="F:nucleotide binding"/>
    <property type="evidence" value="ECO:0007669"/>
    <property type="project" value="InterPro"/>
</dbReference>
<reference evidence="3 4" key="1">
    <citation type="journal article" date="2016" name="Nat. Commun.">
        <title>Thousands of microbial genomes shed light on interconnected biogeochemical processes in an aquifer system.</title>
        <authorList>
            <person name="Anantharaman K."/>
            <person name="Brown C.T."/>
            <person name="Hug L.A."/>
            <person name="Sharon I."/>
            <person name="Castelle C.J."/>
            <person name="Probst A.J."/>
            <person name="Thomas B.C."/>
            <person name="Singh A."/>
            <person name="Wilkins M.J."/>
            <person name="Karaoz U."/>
            <person name="Brodie E.L."/>
            <person name="Williams K.H."/>
            <person name="Hubbard S.S."/>
            <person name="Banfield J.F."/>
        </authorList>
    </citation>
    <scope>NUCLEOTIDE SEQUENCE [LARGE SCALE GENOMIC DNA]</scope>
</reference>
<dbReference type="Pfam" id="PF02894">
    <property type="entry name" value="GFO_IDH_MocA_C"/>
    <property type="match status" value="1"/>
</dbReference>
<dbReference type="PANTHER" id="PTHR43377:SF6">
    <property type="entry name" value="GFO_IDH_MOCA-LIKE OXIDOREDUCTASE N-TERMINAL DOMAIN-CONTAINING PROTEIN"/>
    <property type="match status" value="1"/>
</dbReference>
<sequence length="287" mass="31777">MTKPRSPNGINFALFGLGKFGKNYQRLLNPKAIVTAHSGNAEDVFKNPEIDAVVIATPPSTHFDLAKKALEAGKHVLLEKPMVLSVAEAKKLRQIVKKSGKVFMVGYQYLYNDYINYLKKEIGSGAFGKILEVKNEHLVSPPREDVDIFWDAAPHPLAIYQYFFSPEKLISAEGKIEHDSAAVKVKFENAPVLEIIASTSGDAKTRKLIVVGEKATAILDETLEKDKLTIIKNGRTANPQVKFKEPLRSEVKHFIQCIQTGKTPLTDVDFGGQITEWLSIISKSASN</sequence>
<dbReference type="SUPFAM" id="SSF51735">
    <property type="entry name" value="NAD(P)-binding Rossmann-fold domains"/>
    <property type="match status" value="1"/>
</dbReference>
<dbReference type="STRING" id="1798407.A3A16_02825"/>
<dbReference type="SUPFAM" id="SSF55347">
    <property type="entry name" value="Glyceraldehyde-3-phosphate dehydrogenase-like, C-terminal domain"/>
    <property type="match status" value="1"/>
</dbReference>
<organism evidence="3 4">
    <name type="scientific">Candidatus Harrisonbacteria bacterium RIFCSPLOWO2_01_FULL_44_18</name>
    <dbReference type="NCBI Taxonomy" id="1798407"/>
    <lineage>
        <taxon>Bacteria</taxon>
        <taxon>Candidatus Harrisoniibacteriota</taxon>
    </lineage>
</organism>
<dbReference type="InterPro" id="IPR051450">
    <property type="entry name" value="Gfo/Idh/MocA_Oxidoreductases"/>
</dbReference>
<feature type="domain" description="Gfo/Idh/MocA-like oxidoreductase C-terminal" evidence="2">
    <location>
        <begin position="151"/>
        <end position="286"/>
    </location>
</feature>
<dbReference type="InterPro" id="IPR000683">
    <property type="entry name" value="Gfo/Idh/MocA-like_OxRdtase_N"/>
</dbReference>
<dbReference type="Proteomes" id="UP000177942">
    <property type="component" value="Unassembled WGS sequence"/>
</dbReference>
<evidence type="ECO:0008006" key="5">
    <source>
        <dbReference type="Google" id="ProtNLM"/>
    </source>
</evidence>
<dbReference type="InterPro" id="IPR036291">
    <property type="entry name" value="NAD(P)-bd_dom_sf"/>
</dbReference>
<dbReference type="Gene3D" id="3.30.360.10">
    <property type="entry name" value="Dihydrodipicolinate Reductase, domain 2"/>
    <property type="match status" value="1"/>
</dbReference>
<evidence type="ECO:0000259" key="1">
    <source>
        <dbReference type="Pfam" id="PF01408"/>
    </source>
</evidence>
<proteinExistence type="predicted"/>
<dbReference type="AlphaFoldDB" id="A0A1G1ZNE2"/>
<name>A0A1G1ZNE2_9BACT</name>
<dbReference type="Gene3D" id="3.40.50.720">
    <property type="entry name" value="NAD(P)-binding Rossmann-like Domain"/>
    <property type="match status" value="1"/>
</dbReference>
<dbReference type="PANTHER" id="PTHR43377">
    <property type="entry name" value="BILIVERDIN REDUCTASE A"/>
    <property type="match status" value="1"/>
</dbReference>
<evidence type="ECO:0000259" key="2">
    <source>
        <dbReference type="Pfam" id="PF02894"/>
    </source>
</evidence>
<dbReference type="Pfam" id="PF01408">
    <property type="entry name" value="GFO_IDH_MocA"/>
    <property type="match status" value="1"/>
</dbReference>